<organism evidence="1 2">
    <name type="scientific">Araneus ventricosus</name>
    <name type="common">Orbweaver spider</name>
    <name type="synonym">Epeira ventricosa</name>
    <dbReference type="NCBI Taxonomy" id="182803"/>
    <lineage>
        <taxon>Eukaryota</taxon>
        <taxon>Metazoa</taxon>
        <taxon>Ecdysozoa</taxon>
        <taxon>Arthropoda</taxon>
        <taxon>Chelicerata</taxon>
        <taxon>Arachnida</taxon>
        <taxon>Araneae</taxon>
        <taxon>Araneomorphae</taxon>
        <taxon>Entelegynae</taxon>
        <taxon>Araneoidea</taxon>
        <taxon>Araneidae</taxon>
        <taxon>Araneus</taxon>
    </lineage>
</organism>
<evidence type="ECO:0000313" key="1">
    <source>
        <dbReference type="EMBL" id="GBM51469.1"/>
    </source>
</evidence>
<accession>A0A4Y2GFI7</accession>
<dbReference type="EMBL" id="BGPR01001338">
    <property type="protein sequence ID" value="GBM51469.1"/>
    <property type="molecule type" value="Genomic_DNA"/>
</dbReference>
<dbReference type="AlphaFoldDB" id="A0A4Y2GFI7"/>
<evidence type="ECO:0000313" key="2">
    <source>
        <dbReference type="Proteomes" id="UP000499080"/>
    </source>
</evidence>
<comment type="caution">
    <text evidence="1">The sequence shown here is derived from an EMBL/GenBank/DDBJ whole genome shotgun (WGS) entry which is preliminary data.</text>
</comment>
<gene>
    <name evidence="1" type="ORF">AVEN_197030_1</name>
</gene>
<protein>
    <submittedName>
        <fullName evidence="1">Uncharacterized protein</fullName>
    </submittedName>
</protein>
<reference evidence="1 2" key="1">
    <citation type="journal article" date="2019" name="Sci. Rep.">
        <title>Orb-weaving spider Araneus ventricosus genome elucidates the spidroin gene catalogue.</title>
        <authorList>
            <person name="Kono N."/>
            <person name="Nakamura H."/>
            <person name="Ohtoshi R."/>
            <person name="Moran D.A.P."/>
            <person name="Shinohara A."/>
            <person name="Yoshida Y."/>
            <person name="Fujiwara M."/>
            <person name="Mori M."/>
            <person name="Tomita M."/>
            <person name="Arakawa K."/>
        </authorList>
    </citation>
    <scope>NUCLEOTIDE SEQUENCE [LARGE SCALE GENOMIC DNA]</scope>
</reference>
<keyword evidence="2" id="KW-1185">Reference proteome</keyword>
<name>A0A4Y2GFI7_ARAVE</name>
<sequence length="161" mass="18238">MPEGSAVRVCDERTHANMENKILESRMVKRFCEDSRTAVKIGLAKIATSTVGKLHKGVFAQRAVFHSVSSDTWHTKPFRNSQLRRNDGCPFSAEMRRDYPLGINESPGKRKTSLTDIIELSADPHELGRTLLLGKRGFKLRRGRKGELIFDRRSPLIGFRS</sequence>
<proteinExistence type="predicted"/>
<dbReference type="Proteomes" id="UP000499080">
    <property type="component" value="Unassembled WGS sequence"/>
</dbReference>